<dbReference type="InterPro" id="IPR025948">
    <property type="entry name" value="HTH-like_dom"/>
</dbReference>
<name>A0A4V4N6X0_9NEIS</name>
<dbReference type="InterPro" id="IPR001584">
    <property type="entry name" value="Integrase_cat-core"/>
</dbReference>
<dbReference type="OrthoDB" id="8613975at2"/>
<dbReference type="Pfam" id="PF13333">
    <property type="entry name" value="rve_2"/>
    <property type="match status" value="1"/>
</dbReference>
<dbReference type="SUPFAM" id="SSF53098">
    <property type="entry name" value="Ribonuclease H-like"/>
    <property type="match status" value="1"/>
</dbReference>
<dbReference type="PANTHER" id="PTHR46889:SF4">
    <property type="entry name" value="TRANSPOSASE INSO FOR INSERTION SEQUENCE ELEMENT IS911B-RELATED"/>
    <property type="match status" value="1"/>
</dbReference>
<evidence type="ECO:0000313" key="3">
    <source>
        <dbReference type="EMBL" id="TIC78383.1"/>
    </source>
</evidence>
<keyword evidence="4" id="KW-1185">Reference proteome</keyword>
<dbReference type="Pfam" id="PF01527">
    <property type="entry name" value="HTH_Tnp_1"/>
    <property type="match status" value="1"/>
</dbReference>
<dbReference type="PANTHER" id="PTHR46889">
    <property type="entry name" value="TRANSPOSASE INSF FOR INSERTION SEQUENCE IS3B-RELATED"/>
    <property type="match status" value="1"/>
</dbReference>
<evidence type="ECO:0000256" key="1">
    <source>
        <dbReference type="SAM" id="Coils"/>
    </source>
</evidence>
<dbReference type="EMBL" id="STGJ01000045">
    <property type="protein sequence ID" value="TIC78383.1"/>
    <property type="molecule type" value="Genomic_DNA"/>
</dbReference>
<dbReference type="GO" id="GO:0006313">
    <property type="term" value="P:DNA transposition"/>
    <property type="evidence" value="ECO:0007669"/>
    <property type="project" value="InterPro"/>
</dbReference>
<dbReference type="InterPro" id="IPR048020">
    <property type="entry name" value="Transpos_IS3"/>
</dbReference>
<feature type="domain" description="Integrase catalytic" evidence="2">
    <location>
        <begin position="214"/>
        <end position="377"/>
    </location>
</feature>
<dbReference type="InterPro" id="IPR012337">
    <property type="entry name" value="RNaseH-like_sf"/>
</dbReference>
<dbReference type="PROSITE" id="PS50994">
    <property type="entry name" value="INTEGRASE"/>
    <property type="match status" value="1"/>
</dbReference>
<dbReference type="GO" id="GO:0004803">
    <property type="term" value="F:transposase activity"/>
    <property type="evidence" value="ECO:0007669"/>
    <property type="project" value="InterPro"/>
</dbReference>
<evidence type="ECO:0000313" key="4">
    <source>
        <dbReference type="Proteomes" id="UP000308891"/>
    </source>
</evidence>
<gene>
    <name evidence="3" type="ORF">E5K04_16595</name>
</gene>
<sequence length="383" mass="45118">MSRSRFPEEFKIEAVKQVTERGYPVAEVASRLGVSAHSLYQWLKRYDPKRAKPAESADQQAEIRRLKAELKRVTEERDILKKGRRILCQGVRVRYAFIRAHEQQFPVRRLCRVMSVHPSGYYAWKASPHSLRAREDLRLLGHIKQAWLESGGVYGYRKVYDDLQAQGERCGKHRVARLMKQEGLRSQTGYHRRPGHYSGRPAVVAPNHLQRQFTVDAPNKAWVTDITYIRTHEGWLYLAVVLDLFSRQVIGWSMQSRIDRELVLNALLMAVWRRQPKQEVLVHSDQGSQFSSYDWQNLLKAHRLVPSMSRRGNCHDNAVAESFFQLLKRERIKRKTYHDREEARRDIFDYIEMFYNPKRRHGSANGLSPVEFEKQYFQRLKSV</sequence>
<dbReference type="Pfam" id="PF13276">
    <property type="entry name" value="HTH_21"/>
    <property type="match status" value="1"/>
</dbReference>
<dbReference type="Gene3D" id="1.10.10.60">
    <property type="entry name" value="Homeodomain-like"/>
    <property type="match status" value="1"/>
</dbReference>
<dbReference type="Pfam" id="PF00665">
    <property type="entry name" value="rve"/>
    <property type="match status" value="1"/>
</dbReference>
<proteinExistence type="predicted"/>
<dbReference type="SUPFAM" id="SSF46689">
    <property type="entry name" value="Homeodomain-like"/>
    <property type="match status" value="1"/>
</dbReference>
<dbReference type="AlphaFoldDB" id="A0A4V4N6X0"/>
<dbReference type="Proteomes" id="UP000308891">
    <property type="component" value="Unassembled WGS sequence"/>
</dbReference>
<dbReference type="InterPro" id="IPR002514">
    <property type="entry name" value="Transposase_8"/>
</dbReference>
<dbReference type="NCBIfam" id="NF033516">
    <property type="entry name" value="transpos_IS3"/>
    <property type="match status" value="1"/>
</dbReference>
<accession>A0A4V4N6X0</accession>
<dbReference type="GO" id="GO:0003677">
    <property type="term" value="F:DNA binding"/>
    <property type="evidence" value="ECO:0007669"/>
    <property type="project" value="InterPro"/>
</dbReference>
<comment type="caution">
    <text evidence="3">The sequence shown here is derived from an EMBL/GenBank/DDBJ whole genome shotgun (WGS) entry which is preliminary data.</text>
</comment>
<organism evidence="3 4">
    <name type="scientific">Crenobacter intestini</name>
    <dbReference type="NCBI Taxonomy" id="2563443"/>
    <lineage>
        <taxon>Bacteria</taxon>
        <taxon>Pseudomonadati</taxon>
        <taxon>Pseudomonadota</taxon>
        <taxon>Betaproteobacteria</taxon>
        <taxon>Neisseriales</taxon>
        <taxon>Neisseriaceae</taxon>
        <taxon>Crenobacter</taxon>
    </lineage>
</organism>
<reference evidence="3 4" key="1">
    <citation type="submission" date="2019-04" db="EMBL/GenBank/DDBJ databases">
        <title>Crenobacter sp. nov.</title>
        <authorList>
            <person name="Shi S."/>
        </authorList>
    </citation>
    <scope>NUCLEOTIDE SEQUENCE [LARGE SCALE GENOMIC DNA]</scope>
    <source>
        <strain evidence="3 4">GY 70310</strain>
    </source>
</reference>
<keyword evidence="1" id="KW-0175">Coiled coil</keyword>
<dbReference type="InterPro" id="IPR036397">
    <property type="entry name" value="RNaseH_sf"/>
</dbReference>
<dbReference type="GO" id="GO:0015074">
    <property type="term" value="P:DNA integration"/>
    <property type="evidence" value="ECO:0007669"/>
    <property type="project" value="InterPro"/>
</dbReference>
<dbReference type="InterPro" id="IPR050900">
    <property type="entry name" value="Transposase_IS3/IS150/IS904"/>
</dbReference>
<evidence type="ECO:0000259" key="2">
    <source>
        <dbReference type="PROSITE" id="PS50994"/>
    </source>
</evidence>
<protein>
    <submittedName>
        <fullName evidence="3">IS3 family transposase</fullName>
    </submittedName>
</protein>
<dbReference type="RefSeq" id="WP_136555948.1">
    <property type="nucleotide sequence ID" value="NZ_STGJ01000045.1"/>
</dbReference>
<dbReference type="Gene3D" id="3.30.420.10">
    <property type="entry name" value="Ribonuclease H-like superfamily/Ribonuclease H"/>
    <property type="match status" value="1"/>
</dbReference>
<feature type="coiled-coil region" evidence="1">
    <location>
        <begin position="56"/>
        <end position="83"/>
    </location>
</feature>
<dbReference type="InterPro" id="IPR009057">
    <property type="entry name" value="Homeodomain-like_sf"/>
</dbReference>